<dbReference type="GO" id="GO:0005549">
    <property type="term" value="F:odorant binding"/>
    <property type="evidence" value="ECO:0007669"/>
    <property type="project" value="InterPro"/>
</dbReference>
<keyword evidence="1" id="KW-1185">Reference proteome</keyword>
<evidence type="ECO:0000313" key="1">
    <source>
        <dbReference type="Proteomes" id="UP000694866"/>
    </source>
</evidence>
<dbReference type="Proteomes" id="UP000694866">
    <property type="component" value="Unplaced"/>
</dbReference>
<dbReference type="SUPFAM" id="SSF47565">
    <property type="entry name" value="Insect pheromone/odorant-binding proteins"/>
    <property type="match status" value="1"/>
</dbReference>
<proteinExistence type="predicted"/>
<name>A0A9R1TJV5_9HYME</name>
<organism evidence="1 2">
    <name type="scientific">Fopius arisanus</name>
    <dbReference type="NCBI Taxonomy" id="64838"/>
    <lineage>
        <taxon>Eukaryota</taxon>
        <taxon>Metazoa</taxon>
        <taxon>Ecdysozoa</taxon>
        <taxon>Arthropoda</taxon>
        <taxon>Hexapoda</taxon>
        <taxon>Insecta</taxon>
        <taxon>Pterygota</taxon>
        <taxon>Neoptera</taxon>
        <taxon>Endopterygota</taxon>
        <taxon>Hymenoptera</taxon>
        <taxon>Apocrita</taxon>
        <taxon>Ichneumonoidea</taxon>
        <taxon>Braconidae</taxon>
        <taxon>Opiinae</taxon>
        <taxon>Fopius</taxon>
    </lineage>
</organism>
<dbReference type="OrthoDB" id="10627056at2759"/>
<dbReference type="GeneID" id="105270949"/>
<dbReference type="AlphaFoldDB" id="A0A9R1TJV5"/>
<sequence length="156" mass="17515">MFGPFQDNVLKCLIAHGKFTACILQELDWFDVKSGKLNRTAILDSVYLHVKNQNLFDRVNDLVEECVTTANSQNADQNGIGEEFVMCLDGKNAFADLFPKVFCKRKDGDQPIEKHIPEDTSAPALRKQILECVFASMNNMSNISCASTSEMLFSNR</sequence>
<dbReference type="KEGG" id="fas:105270949"/>
<dbReference type="InterPro" id="IPR036728">
    <property type="entry name" value="PBP_GOBP_sf"/>
</dbReference>
<dbReference type="RefSeq" id="XP_011310500.1">
    <property type="nucleotide sequence ID" value="XM_011312198.1"/>
</dbReference>
<gene>
    <name evidence="2" type="primary">LOC105270949</name>
</gene>
<dbReference type="Gene3D" id="1.10.238.20">
    <property type="entry name" value="Pheromone/general odorant binding protein domain"/>
    <property type="match status" value="1"/>
</dbReference>
<evidence type="ECO:0000313" key="2">
    <source>
        <dbReference type="RefSeq" id="XP_011310500.1"/>
    </source>
</evidence>
<reference evidence="2" key="1">
    <citation type="submission" date="2025-08" db="UniProtKB">
        <authorList>
            <consortium name="RefSeq"/>
        </authorList>
    </citation>
    <scope>IDENTIFICATION</scope>
    <source>
        <strain evidence="2">USDA-PBARC FA_bdor</strain>
        <tissue evidence="2">Whole organism</tissue>
    </source>
</reference>
<accession>A0A9R1TJV5</accession>
<protein>
    <submittedName>
        <fullName evidence="2">Uncharacterized protein</fullName>
    </submittedName>
</protein>